<accession>A0A915CK78</accession>
<sequence>FQGAIKVPSNSGEGNLPGSERSLISMDISMAVFIRREVRRKRFDGFQGAIKVPSNSGEGNLPGSERSLISMDISVTVFILPGSAEEEIRWISRSYKSPFKFRGREFAGVREVAHLNGYLSDCIYSAGKCGGRDPVSFKEL</sequence>
<reference evidence="2" key="1">
    <citation type="submission" date="2022-11" db="UniProtKB">
        <authorList>
            <consortium name="WormBaseParasite"/>
        </authorList>
    </citation>
    <scope>IDENTIFICATION</scope>
</reference>
<proteinExistence type="predicted"/>
<dbReference type="Proteomes" id="UP000887569">
    <property type="component" value="Unplaced"/>
</dbReference>
<dbReference type="AlphaFoldDB" id="A0A915CK78"/>
<keyword evidence="1" id="KW-1185">Reference proteome</keyword>
<organism evidence="1 2">
    <name type="scientific">Parascaris univalens</name>
    <name type="common">Nematode worm</name>
    <dbReference type="NCBI Taxonomy" id="6257"/>
    <lineage>
        <taxon>Eukaryota</taxon>
        <taxon>Metazoa</taxon>
        <taxon>Ecdysozoa</taxon>
        <taxon>Nematoda</taxon>
        <taxon>Chromadorea</taxon>
        <taxon>Rhabditida</taxon>
        <taxon>Spirurina</taxon>
        <taxon>Ascaridomorpha</taxon>
        <taxon>Ascaridoidea</taxon>
        <taxon>Ascarididae</taxon>
        <taxon>Parascaris</taxon>
    </lineage>
</organism>
<name>A0A915CK78_PARUN</name>
<dbReference type="WBParaSite" id="PgR304X_g001_t01">
    <property type="protein sequence ID" value="PgR304X_g001_t01"/>
    <property type="gene ID" value="PgR304X_g001"/>
</dbReference>
<protein>
    <submittedName>
        <fullName evidence="2">Uncharacterized protein</fullName>
    </submittedName>
</protein>
<evidence type="ECO:0000313" key="2">
    <source>
        <dbReference type="WBParaSite" id="PgR304X_g001_t01"/>
    </source>
</evidence>
<evidence type="ECO:0000313" key="1">
    <source>
        <dbReference type="Proteomes" id="UP000887569"/>
    </source>
</evidence>